<dbReference type="Proteomes" id="UP000054047">
    <property type="component" value="Unassembled WGS sequence"/>
</dbReference>
<dbReference type="OrthoDB" id="5870807at2759"/>
<name>A0A0C2DI37_9BILA</name>
<feature type="region of interest" description="Disordered" evidence="1">
    <location>
        <begin position="164"/>
        <end position="202"/>
    </location>
</feature>
<feature type="compositionally biased region" description="Basic and acidic residues" evidence="1">
    <location>
        <begin position="170"/>
        <end position="185"/>
    </location>
</feature>
<evidence type="ECO:0000313" key="2">
    <source>
        <dbReference type="EMBL" id="KIH69638.1"/>
    </source>
</evidence>
<evidence type="ECO:0008006" key="4">
    <source>
        <dbReference type="Google" id="ProtNLM"/>
    </source>
</evidence>
<dbReference type="InterPro" id="IPR035940">
    <property type="entry name" value="CAP_sf"/>
</dbReference>
<protein>
    <recommendedName>
        <fullName evidence="4">SCP-like protein</fullName>
    </recommendedName>
</protein>
<dbReference type="SUPFAM" id="SSF55797">
    <property type="entry name" value="PR-1-like"/>
    <property type="match status" value="2"/>
</dbReference>
<dbReference type="Gene3D" id="3.40.33.10">
    <property type="entry name" value="CAP"/>
    <property type="match status" value="3"/>
</dbReference>
<dbReference type="AlphaFoldDB" id="A0A0C2DI37"/>
<reference evidence="2 3" key="1">
    <citation type="submission" date="2013-12" db="EMBL/GenBank/DDBJ databases">
        <title>Draft genome of the parsitic nematode Ancylostoma duodenale.</title>
        <authorList>
            <person name="Mitreva M."/>
        </authorList>
    </citation>
    <scope>NUCLEOTIDE SEQUENCE [LARGE SCALE GENOMIC DNA]</scope>
    <source>
        <strain evidence="2 3">Zhejiang</strain>
    </source>
</reference>
<proteinExistence type="predicted"/>
<sequence>MWKQHDHMNKSQSPGTSGYNCPKDLASTDAMRAVFLDTHNDLRRNIALGKQENKVGFLGPAKNMYELMAHSKATKLGCAYKKCGGNFLVTCLYDKVVRIAKESGTNGNSLKFLLNVAHRQSEEHFSGTLPNTIMWEKGEACKKDDDCNTYSGSTCSNGLCKVGGSSTSGSDKDNGNDSDSDKGNDGNKPVVAPSKASCKTNNGMSDAARQKFLDMHNQFRSLVAKGQAKDKLGGNAPKAARMKKMVCLLH</sequence>
<evidence type="ECO:0000256" key="1">
    <source>
        <dbReference type="SAM" id="MobiDB-lite"/>
    </source>
</evidence>
<organism evidence="2 3">
    <name type="scientific">Ancylostoma duodenale</name>
    <dbReference type="NCBI Taxonomy" id="51022"/>
    <lineage>
        <taxon>Eukaryota</taxon>
        <taxon>Metazoa</taxon>
        <taxon>Ecdysozoa</taxon>
        <taxon>Nematoda</taxon>
        <taxon>Chromadorea</taxon>
        <taxon>Rhabditida</taxon>
        <taxon>Rhabditina</taxon>
        <taxon>Rhabditomorpha</taxon>
        <taxon>Strongyloidea</taxon>
        <taxon>Ancylostomatidae</taxon>
        <taxon>Ancylostomatinae</taxon>
        <taxon>Ancylostoma</taxon>
    </lineage>
</organism>
<dbReference type="EMBL" id="KN726132">
    <property type="protein sequence ID" value="KIH69638.1"/>
    <property type="molecule type" value="Genomic_DNA"/>
</dbReference>
<accession>A0A0C2DI37</accession>
<evidence type="ECO:0000313" key="3">
    <source>
        <dbReference type="Proteomes" id="UP000054047"/>
    </source>
</evidence>
<gene>
    <name evidence="2" type="ORF">ANCDUO_00014</name>
</gene>
<keyword evidence="3" id="KW-1185">Reference proteome</keyword>